<keyword evidence="4 8" id="KW-1003">Cell membrane</keyword>
<keyword evidence="10" id="KW-1185">Reference proteome</keyword>
<proteinExistence type="inferred from homology"/>
<organism evidence="9 10">
    <name type="scientific">Pseudomonas cavernae</name>
    <dbReference type="NCBI Taxonomy" id="2320867"/>
    <lineage>
        <taxon>Bacteria</taxon>
        <taxon>Pseudomonadati</taxon>
        <taxon>Pseudomonadota</taxon>
        <taxon>Gammaproteobacteria</taxon>
        <taxon>Pseudomonadales</taxon>
        <taxon>Pseudomonadaceae</taxon>
        <taxon>Pseudomonas</taxon>
    </lineage>
</organism>
<reference evidence="10" key="1">
    <citation type="submission" date="2018-09" db="EMBL/GenBank/DDBJ databases">
        <authorList>
            <person name="Zhu H."/>
        </authorList>
    </citation>
    <scope>NUCLEOTIDE SEQUENCE [LARGE SCALE GENOMIC DNA]</scope>
    <source>
        <strain evidence="10">K2W31S-8</strain>
    </source>
</reference>
<protein>
    <recommendedName>
        <fullName evidence="8">Probable membrane transporter protein</fullName>
    </recommendedName>
</protein>
<evidence type="ECO:0000313" key="10">
    <source>
        <dbReference type="Proteomes" id="UP000265560"/>
    </source>
</evidence>
<comment type="subcellular location">
    <subcellularLocation>
        <location evidence="1 8">Cell membrane</location>
        <topology evidence="1 8">Multi-pass membrane protein</topology>
    </subcellularLocation>
</comment>
<name>A0A385Z365_9PSED</name>
<evidence type="ECO:0000256" key="2">
    <source>
        <dbReference type="ARBA" id="ARBA00009142"/>
    </source>
</evidence>
<keyword evidence="5 8" id="KW-0812">Transmembrane</keyword>
<keyword evidence="7 8" id="KW-0472">Membrane</keyword>
<dbReference type="PANTHER" id="PTHR30269:SF37">
    <property type="entry name" value="MEMBRANE TRANSPORTER PROTEIN"/>
    <property type="match status" value="1"/>
</dbReference>
<evidence type="ECO:0000256" key="7">
    <source>
        <dbReference type="ARBA" id="ARBA00023136"/>
    </source>
</evidence>
<dbReference type="OrthoDB" id="7843147at2"/>
<dbReference type="InterPro" id="IPR052017">
    <property type="entry name" value="TSUP"/>
</dbReference>
<dbReference type="GO" id="GO:0005886">
    <property type="term" value="C:plasma membrane"/>
    <property type="evidence" value="ECO:0007669"/>
    <property type="project" value="UniProtKB-SubCell"/>
</dbReference>
<evidence type="ECO:0000256" key="5">
    <source>
        <dbReference type="ARBA" id="ARBA00022692"/>
    </source>
</evidence>
<evidence type="ECO:0000256" key="6">
    <source>
        <dbReference type="ARBA" id="ARBA00022989"/>
    </source>
</evidence>
<dbReference type="InterPro" id="IPR002781">
    <property type="entry name" value="TM_pro_TauE-like"/>
</dbReference>
<sequence length="243" mass="26329">MLDPWLLLGVFIFLAYTLEAMTGFGSVVIALSLGALVLPIKDLLPVLVTLNIFMSGYLSWKLRGLIDRRLLLGLILPGMLIGTLLGFGLSPWLSDGALKQGFGVLIVWFALRELLRMGQSKPAGRTPRWMTRLQIGAAGISHGLFASGGPLLVYALAATELDKARLRATLVCVWFSLNSVLTLAFLAKGSLTPALPHVASYLPLLAIGVLLGEHLHHRVAEQHFRIGIYVLLCVTGALLAWRA</sequence>
<comment type="similarity">
    <text evidence="2 8">Belongs to the 4-toluene sulfonate uptake permease (TSUP) (TC 2.A.102) family.</text>
</comment>
<dbReference type="PANTHER" id="PTHR30269">
    <property type="entry name" value="TRANSMEMBRANE PROTEIN YFCA"/>
    <property type="match status" value="1"/>
</dbReference>
<dbReference type="Proteomes" id="UP000265560">
    <property type="component" value="Chromosome"/>
</dbReference>
<accession>A0A385Z365</accession>
<evidence type="ECO:0000313" key="9">
    <source>
        <dbReference type="EMBL" id="AYC33224.1"/>
    </source>
</evidence>
<evidence type="ECO:0000256" key="1">
    <source>
        <dbReference type="ARBA" id="ARBA00004651"/>
    </source>
</evidence>
<feature type="transmembrane region" description="Helical" evidence="8">
    <location>
        <begin position="135"/>
        <end position="156"/>
    </location>
</feature>
<feature type="transmembrane region" description="Helical" evidence="8">
    <location>
        <begin position="224"/>
        <end position="241"/>
    </location>
</feature>
<feature type="transmembrane region" description="Helical" evidence="8">
    <location>
        <begin position="194"/>
        <end position="212"/>
    </location>
</feature>
<feature type="transmembrane region" description="Helical" evidence="8">
    <location>
        <begin position="70"/>
        <end position="90"/>
    </location>
</feature>
<dbReference type="AlphaFoldDB" id="A0A385Z365"/>
<keyword evidence="3" id="KW-0813">Transport</keyword>
<dbReference type="EMBL" id="CP032419">
    <property type="protein sequence ID" value="AYC33224.1"/>
    <property type="molecule type" value="Genomic_DNA"/>
</dbReference>
<evidence type="ECO:0000256" key="4">
    <source>
        <dbReference type="ARBA" id="ARBA00022475"/>
    </source>
</evidence>
<dbReference type="Pfam" id="PF01925">
    <property type="entry name" value="TauE"/>
    <property type="match status" value="1"/>
</dbReference>
<dbReference type="RefSeq" id="WP_119893882.1">
    <property type="nucleotide sequence ID" value="NZ_CP032419.1"/>
</dbReference>
<gene>
    <name evidence="9" type="ORF">D3880_13080</name>
</gene>
<evidence type="ECO:0000256" key="8">
    <source>
        <dbReference type="RuleBase" id="RU363041"/>
    </source>
</evidence>
<evidence type="ECO:0000256" key="3">
    <source>
        <dbReference type="ARBA" id="ARBA00022448"/>
    </source>
</evidence>
<keyword evidence="6 8" id="KW-1133">Transmembrane helix</keyword>
<dbReference type="KEGG" id="pcav:D3880_13080"/>
<feature type="transmembrane region" description="Helical" evidence="8">
    <location>
        <begin position="168"/>
        <end position="187"/>
    </location>
</feature>
<feature type="transmembrane region" description="Helical" evidence="8">
    <location>
        <begin position="40"/>
        <end position="58"/>
    </location>
</feature>